<evidence type="ECO:0000313" key="18">
    <source>
        <dbReference type="Proteomes" id="UP000244903"/>
    </source>
</evidence>
<keyword evidence="8 13" id="KW-0520">NAD</keyword>
<reference evidence="17 18" key="1">
    <citation type="submission" date="2016-04" db="EMBL/GenBank/DDBJ databases">
        <title>Complete genome sequence of the haloalkaliphilic hydrocarbon-degrading bacterium Dietzia psychralcaliphila ILA-1T, isolated from a drain of a fish product-processing plant.</title>
        <authorList>
            <person name="Zhao J."/>
            <person name="Hu B."/>
            <person name="Geng S."/>
            <person name="Nie Y."/>
            <person name="Tang Y."/>
        </authorList>
    </citation>
    <scope>NUCLEOTIDE SEQUENCE [LARGE SCALE GENOMIC DNA]</scope>
    <source>
        <strain evidence="17 18">ILA-1</strain>
    </source>
</reference>
<dbReference type="SUPFAM" id="SSF52402">
    <property type="entry name" value="Adenine nucleotide alpha hydrolases-like"/>
    <property type="match status" value="1"/>
</dbReference>
<evidence type="ECO:0000256" key="5">
    <source>
        <dbReference type="ARBA" id="ARBA00022741"/>
    </source>
</evidence>
<dbReference type="InterPro" id="IPR003694">
    <property type="entry name" value="NAD_synthase"/>
</dbReference>
<keyword evidence="5 13" id="KW-0547">Nucleotide-binding</keyword>
<evidence type="ECO:0000256" key="3">
    <source>
        <dbReference type="ARBA" id="ARBA00022598"/>
    </source>
</evidence>
<dbReference type="GO" id="GO:0005737">
    <property type="term" value="C:cytoplasm"/>
    <property type="evidence" value="ECO:0007669"/>
    <property type="project" value="InterPro"/>
</dbReference>
<evidence type="ECO:0000256" key="4">
    <source>
        <dbReference type="ARBA" id="ARBA00022723"/>
    </source>
</evidence>
<dbReference type="KEGG" id="dpc:A6048_05005"/>
<dbReference type="GO" id="GO:0003952">
    <property type="term" value="F:NAD+ synthase (glutamine-hydrolyzing) activity"/>
    <property type="evidence" value="ECO:0007669"/>
    <property type="project" value="InterPro"/>
</dbReference>
<dbReference type="CDD" id="cd00553">
    <property type="entry name" value="NAD_synthase"/>
    <property type="match status" value="1"/>
</dbReference>
<feature type="binding site" description="in other chain" evidence="13">
    <location>
        <position position="192"/>
    </location>
    <ligand>
        <name>deamido-NAD(+)</name>
        <dbReference type="ChEBI" id="CHEBI:58437"/>
        <note>ligand shared between two neighboring subunits</note>
    </ligand>
</feature>
<name>A0AAD0JSE5_9ACTN</name>
<dbReference type="InterPro" id="IPR022926">
    <property type="entry name" value="NH(3)-dep_NAD(+)_synth"/>
</dbReference>
<evidence type="ECO:0000256" key="12">
    <source>
        <dbReference type="ARBA" id="ARBA00070926"/>
    </source>
</evidence>
<evidence type="ECO:0000256" key="2">
    <source>
        <dbReference type="ARBA" id="ARBA00011738"/>
    </source>
</evidence>
<comment type="pathway">
    <text evidence="13">Cofactor biosynthesis; NAD(+) biosynthesis; NAD(+) from deamido-NAD(+) (ammonia route): step 1/1.</text>
</comment>
<evidence type="ECO:0000256" key="9">
    <source>
        <dbReference type="ARBA" id="ARBA00051206"/>
    </source>
</evidence>
<feature type="binding site" evidence="13">
    <location>
        <position position="230"/>
    </location>
    <ligand>
        <name>ATP</name>
        <dbReference type="ChEBI" id="CHEBI:30616"/>
    </ligand>
</feature>
<dbReference type="Proteomes" id="UP000244903">
    <property type="component" value="Chromosome"/>
</dbReference>
<dbReference type="GO" id="GO:0009435">
    <property type="term" value="P:NAD+ biosynthetic process"/>
    <property type="evidence" value="ECO:0007669"/>
    <property type="project" value="UniProtKB-UniRule"/>
</dbReference>
<dbReference type="PANTHER" id="PTHR23090:SF7">
    <property type="entry name" value="NH(3)-DEPENDENT NAD(+) SYNTHETASE"/>
    <property type="match status" value="1"/>
</dbReference>
<dbReference type="PANTHER" id="PTHR23090">
    <property type="entry name" value="NH 3 /GLUTAMINE-DEPENDENT NAD + SYNTHETASE"/>
    <property type="match status" value="1"/>
</dbReference>
<accession>A0AAD0JSE5</accession>
<feature type="binding site" evidence="13">
    <location>
        <position position="179"/>
    </location>
    <ligand>
        <name>ATP</name>
        <dbReference type="ChEBI" id="CHEBI:30616"/>
    </ligand>
</feature>
<keyword evidence="7 13" id="KW-0460">Magnesium</keyword>
<feature type="binding site" evidence="13">
    <location>
        <position position="208"/>
    </location>
    <ligand>
        <name>ATP</name>
        <dbReference type="ChEBI" id="CHEBI:30616"/>
    </ligand>
</feature>
<dbReference type="GO" id="GO:0005524">
    <property type="term" value="F:ATP binding"/>
    <property type="evidence" value="ECO:0007669"/>
    <property type="project" value="UniProtKB-UniRule"/>
</dbReference>
<feature type="binding site" evidence="13">
    <location>
        <position position="65"/>
    </location>
    <ligand>
        <name>Mg(2+)</name>
        <dbReference type="ChEBI" id="CHEBI:18420"/>
    </ligand>
</feature>
<feature type="binding site" evidence="13">
    <location>
        <position position="184"/>
    </location>
    <ligand>
        <name>Mg(2+)</name>
        <dbReference type="ChEBI" id="CHEBI:18420"/>
    </ligand>
</feature>
<feature type="binding site" description="in other chain" evidence="13">
    <location>
        <begin position="280"/>
        <end position="281"/>
    </location>
    <ligand>
        <name>deamido-NAD(+)</name>
        <dbReference type="ChEBI" id="CHEBI:58437"/>
        <note>ligand shared between two neighboring subunits</note>
    </ligand>
</feature>
<comment type="catalytic activity">
    <reaction evidence="9 13 15">
        <text>deamido-NAD(+) + NH4(+) + ATP = AMP + diphosphate + NAD(+) + H(+)</text>
        <dbReference type="Rhea" id="RHEA:21188"/>
        <dbReference type="ChEBI" id="CHEBI:15378"/>
        <dbReference type="ChEBI" id="CHEBI:28938"/>
        <dbReference type="ChEBI" id="CHEBI:30616"/>
        <dbReference type="ChEBI" id="CHEBI:33019"/>
        <dbReference type="ChEBI" id="CHEBI:57540"/>
        <dbReference type="ChEBI" id="CHEBI:58437"/>
        <dbReference type="ChEBI" id="CHEBI:456215"/>
        <dbReference type="EC" id="6.3.1.5"/>
    </reaction>
</comment>
<dbReference type="NCBIfam" id="TIGR00552">
    <property type="entry name" value="nadE"/>
    <property type="match status" value="1"/>
</dbReference>
<proteinExistence type="inferred from homology"/>
<keyword evidence="6 13" id="KW-0067">ATP-binding</keyword>
<keyword evidence="4 13" id="KW-0479">Metal-binding</keyword>
<dbReference type="GO" id="GO:0004359">
    <property type="term" value="F:glutaminase activity"/>
    <property type="evidence" value="ECO:0007669"/>
    <property type="project" value="InterPro"/>
</dbReference>
<evidence type="ECO:0000313" key="17">
    <source>
        <dbReference type="EMBL" id="AWH94950.1"/>
    </source>
</evidence>
<keyword evidence="3 13" id="KW-0436">Ligase</keyword>
<organism evidence="17 18">
    <name type="scientific">Dietzia psychralcaliphila</name>
    <dbReference type="NCBI Taxonomy" id="139021"/>
    <lineage>
        <taxon>Bacteria</taxon>
        <taxon>Bacillati</taxon>
        <taxon>Actinomycetota</taxon>
        <taxon>Actinomycetes</taxon>
        <taxon>Mycobacteriales</taxon>
        <taxon>Dietziaceae</taxon>
        <taxon>Dietzia</taxon>
    </lineage>
</organism>
<dbReference type="EMBL" id="CP015453">
    <property type="protein sequence ID" value="AWH94950.1"/>
    <property type="molecule type" value="Genomic_DNA"/>
</dbReference>
<comment type="similarity">
    <text evidence="1 13 14">Belongs to the NAD synthetase family.</text>
</comment>
<dbReference type="GO" id="GO:0008795">
    <property type="term" value="F:NAD+ synthase activity"/>
    <property type="evidence" value="ECO:0007669"/>
    <property type="project" value="UniProtKB-UniRule"/>
</dbReference>
<keyword evidence="18" id="KW-1185">Reference proteome</keyword>
<gene>
    <name evidence="13" type="primary">nadE</name>
    <name evidence="17" type="ORF">A6048_05005</name>
</gene>
<feature type="binding site" description="in other chain" evidence="13">
    <location>
        <position position="159"/>
    </location>
    <ligand>
        <name>deamido-NAD(+)</name>
        <dbReference type="ChEBI" id="CHEBI:58437"/>
        <note>ligand shared between two neighboring subunits</note>
    </ligand>
</feature>
<comment type="function">
    <text evidence="10 13">Catalyzes the ATP-dependent amidation of deamido-NAD to form NAD. Uses ammonia as a nitrogen source.</text>
</comment>
<dbReference type="EC" id="6.3.1.5" evidence="11 13"/>
<dbReference type="HAMAP" id="MF_00193">
    <property type="entry name" value="NadE_ammonia_dep"/>
    <property type="match status" value="1"/>
</dbReference>
<comment type="subunit">
    <text evidence="2 13">Homodimer.</text>
</comment>
<evidence type="ECO:0000256" key="15">
    <source>
        <dbReference type="RuleBase" id="RU003812"/>
    </source>
</evidence>
<evidence type="ECO:0000256" key="7">
    <source>
        <dbReference type="ARBA" id="ARBA00022842"/>
    </source>
</evidence>
<dbReference type="GO" id="GO:0046872">
    <property type="term" value="F:metal ion binding"/>
    <property type="evidence" value="ECO:0007669"/>
    <property type="project" value="UniProtKB-KW"/>
</dbReference>
<evidence type="ECO:0000256" key="13">
    <source>
        <dbReference type="HAMAP-Rule" id="MF_00193"/>
    </source>
</evidence>
<dbReference type="FunFam" id="3.40.50.620:FF:000015">
    <property type="entry name" value="NH(3)-dependent NAD(+) synthetase"/>
    <property type="match status" value="1"/>
</dbReference>
<evidence type="ECO:0000256" key="6">
    <source>
        <dbReference type="ARBA" id="ARBA00022840"/>
    </source>
</evidence>
<dbReference type="Gene3D" id="3.40.50.620">
    <property type="entry name" value="HUPs"/>
    <property type="match status" value="1"/>
</dbReference>
<evidence type="ECO:0000256" key="14">
    <source>
        <dbReference type="RuleBase" id="RU003811"/>
    </source>
</evidence>
<dbReference type="AlphaFoldDB" id="A0AAD0JSE5"/>
<feature type="domain" description="NAD/GMP synthase" evidence="16">
    <location>
        <begin position="37"/>
        <end position="285"/>
    </location>
</feature>
<evidence type="ECO:0000256" key="1">
    <source>
        <dbReference type="ARBA" id="ARBA00005859"/>
    </source>
</evidence>
<protein>
    <recommendedName>
        <fullName evidence="12 13">NH(3)-dependent NAD(+) synthetase</fullName>
        <ecNumber evidence="11 13">6.3.1.5</ecNumber>
    </recommendedName>
</protein>
<dbReference type="InterPro" id="IPR022310">
    <property type="entry name" value="NAD/GMP_synthase"/>
</dbReference>
<evidence type="ECO:0000256" key="11">
    <source>
        <dbReference type="ARBA" id="ARBA00066987"/>
    </source>
</evidence>
<dbReference type="Pfam" id="PF02540">
    <property type="entry name" value="NAD_synthase"/>
    <property type="match status" value="1"/>
</dbReference>
<dbReference type="RefSeq" id="WP_107748510.1">
    <property type="nucleotide sequence ID" value="NZ_CP015453.1"/>
</dbReference>
<dbReference type="InterPro" id="IPR014729">
    <property type="entry name" value="Rossmann-like_a/b/a_fold"/>
</dbReference>
<evidence type="ECO:0000259" key="16">
    <source>
        <dbReference type="Pfam" id="PF02540"/>
    </source>
</evidence>
<feature type="binding site" evidence="13">
    <location>
        <position position="199"/>
    </location>
    <ligand>
        <name>deamido-NAD(+)</name>
        <dbReference type="ChEBI" id="CHEBI:58437"/>
        <note>ligand shared between two neighboring subunits</note>
    </ligand>
</feature>
<evidence type="ECO:0000256" key="10">
    <source>
        <dbReference type="ARBA" id="ARBA00055966"/>
    </source>
</evidence>
<feature type="binding site" evidence="13">
    <location>
        <begin position="59"/>
        <end position="66"/>
    </location>
    <ligand>
        <name>ATP</name>
        <dbReference type="ChEBI" id="CHEBI:30616"/>
    </ligand>
</feature>
<sequence>MNQNSPDTGHSLDSGALRASIIAELGVRPDIDPEQEVERRVAFLADYLRSTPATGFVLGISGGQDSALTGRLCQLAAEKLRAEGLAEARFVAMRLPYGTQADEADAVTALDFIRPDASVTVDVRPASDAASAAAAEALEELPDHGGPLRDFVRGNVKARQRMIAQYAVAGQLGHLVVGTDHAAEAVTGFFTKYGDGGVDLTPLTGLTKRQGAALLRQLGAPESTWRKVPTADLEDDRPGLPDEVALGVTYEQIDDYLEGRDGVSPEAVTRIEQLFLATRHKRSVPATPLDTWWRQA</sequence>
<evidence type="ECO:0000256" key="8">
    <source>
        <dbReference type="ARBA" id="ARBA00023027"/>
    </source>
</evidence>
<dbReference type="NCBIfam" id="NF001979">
    <property type="entry name" value="PRK00768.1"/>
    <property type="match status" value="1"/>
</dbReference>